<dbReference type="SUPFAM" id="SSF56349">
    <property type="entry name" value="DNA breaking-rejoining enzymes"/>
    <property type="match status" value="1"/>
</dbReference>
<dbReference type="InterPro" id="IPR013762">
    <property type="entry name" value="Integrase-like_cat_sf"/>
</dbReference>
<keyword evidence="7" id="KW-0229">DNA integration</keyword>
<comment type="similarity">
    <text evidence="1">Belongs to the 'phage' integrase family.</text>
</comment>
<dbReference type="InterPro" id="IPR010998">
    <property type="entry name" value="Integrase_recombinase_N"/>
</dbReference>
<proteinExistence type="inferred from homology"/>
<dbReference type="Proteomes" id="UP000001133">
    <property type="component" value="Segment"/>
</dbReference>
<evidence type="ECO:0000256" key="2">
    <source>
        <dbReference type="ARBA" id="ARBA00016082"/>
    </source>
</evidence>
<dbReference type="InterPro" id="IPR002104">
    <property type="entry name" value="Integrase_catalytic"/>
</dbReference>
<dbReference type="GeneID" id="5600609"/>
<feature type="domain" description="Core-binding (CB)" evidence="10">
    <location>
        <begin position="41"/>
        <end position="119"/>
    </location>
</feature>
<evidence type="ECO:0000256" key="3">
    <source>
        <dbReference type="ARBA" id="ARBA00022679"/>
    </source>
</evidence>
<dbReference type="InterPro" id="IPR011010">
    <property type="entry name" value="DNA_brk_join_enz"/>
</dbReference>
<dbReference type="PANTHER" id="PTHR30349:SF41">
    <property type="entry name" value="INTEGRASE_RECOMBINASE PROTEIN MJ0367-RELATED"/>
    <property type="match status" value="1"/>
</dbReference>
<evidence type="ECO:0000313" key="12">
    <source>
        <dbReference type="Proteomes" id="UP000001133"/>
    </source>
</evidence>
<dbReference type="CDD" id="cd00397">
    <property type="entry name" value="DNA_BRE_C"/>
    <property type="match status" value="1"/>
</dbReference>
<evidence type="ECO:0000259" key="10">
    <source>
        <dbReference type="PROSITE" id="PS51900"/>
    </source>
</evidence>
<organism evidence="11 12">
    <name type="scientific">Thermus phage P74-26</name>
    <dbReference type="NCBI Taxonomy" id="2914007"/>
    <lineage>
        <taxon>Viruses</taxon>
        <taxon>Duplodnaviria</taxon>
        <taxon>Heunggongvirae</taxon>
        <taxon>Uroviricota</taxon>
        <taxon>Caudoviricetes</taxon>
        <taxon>Oshimavirus</taxon>
        <taxon>Thermus virus P74-26</taxon>
    </lineage>
</organism>
<protein>
    <recommendedName>
        <fullName evidence="2">Integrase</fullName>
    </recommendedName>
</protein>
<keyword evidence="6" id="KW-0233">DNA recombination</keyword>
<evidence type="ECO:0000256" key="8">
    <source>
        <dbReference type="PROSITE-ProRule" id="PRU01248"/>
    </source>
</evidence>
<dbReference type="RefSeq" id="YP_001467975.1">
    <property type="nucleotide sequence ID" value="NC_009804.1"/>
</dbReference>
<evidence type="ECO:0000313" key="11">
    <source>
        <dbReference type="EMBL" id="ABU96955.1"/>
    </source>
</evidence>
<dbReference type="PANTHER" id="PTHR30349">
    <property type="entry name" value="PHAGE INTEGRASE-RELATED"/>
    <property type="match status" value="1"/>
</dbReference>
<dbReference type="GO" id="GO:0015074">
    <property type="term" value="P:DNA integration"/>
    <property type="evidence" value="ECO:0007669"/>
    <property type="project" value="InterPro"/>
</dbReference>
<keyword evidence="7" id="KW-1160">Virus entry into host cell</keyword>
<dbReference type="GO" id="GO:0016740">
    <property type="term" value="F:transferase activity"/>
    <property type="evidence" value="ECO:0007669"/>
    <property type="project" value="UniProtKB-KW"/>
</dbReference>
<keyword evidence="12" id="KW-1185">Reference proteome</keyword>
<evidence type="ECO:0000256" key="1">
    <source>
        <dbReference type="ARBA" id="ARBA00008857"/>
    </source>
</evidence>
<evidence type="ECO:0000259" key="9">
    <source>
        <dbReference type="PROSITE" id="PS51898"/>
    </source>
</evidence>
<dbReference type="InterPro" id="IPR050090">
    <property type="entry name" value="Tyrosine_recombinase_XerCD"/>
</dbReference>
<dbReference type="GO" id="GO:0075713">
    <property type="term" value="P:establishment of integrated proviral latency"/>
    <property type="evidence" value="ECO:0007669"/>
    <property type="project" value="UniProtKB-KW"/>
</dbReference>
<feature type="domain" description="Tyr recombinase" evidence="9">
    <location>
        <begin position="140"/>
        <end position="316"/>
    </location>
</feature>
<dbReference type="InterPro" id="IPR044068">
    <property type="entry name" value="CB"/>
</dbReference>
<keyword evidence="7" id="KW-1179">Viral genome integration</keyword>
<reference evidence="11 12" key="1">
    <citation type="journal article" date="2008" name="J. Mol. Biol.">
        <title>Genome comparison and proteomic characterization of Thermus thermophilus bacteriophages P23-45 and P74-26: siphoviruses with triplex-forming sequences and the longest known tails.</title>
        <authorList>
            <person name="Minakhin L."/>
            <person name="Goel M."/>
            <person name="Berdygulova Z."/>
            <person name="Ramanculov E."/>
            <person name="Florens L."/>
            <person name="Glazko G."/>
            <person name="Karamychev V.N."/>
            <person name="Slesarev A.I."/>
            <person name="Kozyavkin S.A."/>
            <person name="Khromov I."/>
            <person name="Ackermann H.W."/>
            <person name="Washburn M."/>
            <person name="Mushegian A."/>
            <person name="Severinov K."/>
        </authorList>
    </citation>
    <scope>NUCLEOTIDE SEQUENCE</scope>
</reference>
<accession>A7XXG4</accession>
<dbReference type="KEGG" id="vg:5600609"/>
<dbReference type="PROSITE" id="PS51898">
    <property type="entry name" value="TYR_RECOMBINASE"/>
    <property type="match status" value="1"/>
</dbReference>
<evidence type="ECO:0000256" key="5">
    <source>
        <dbReference type="ARBA" id="ARBA00023125"/>
    </source>
</evidence>
<dbReference type="GO" id="GO:0003677">
    <property type="term" value="F:DNA binding"/>
    <property type="evidence" value="ECO:0007669"/>
    <property type="project" value="UniProtKB-UniRule"/>
</dbReference>
<dbReference type="PROSITE" id="PS51900">
    <property type="entry name" value="CB"/>
    <property type="match status" value="1"/>
</dbReference>
<evidence type="ECO:0000256" key="6">
    <source>
        <dbReference type="ARBA" id="ARBA00023172"/>
    </source>
</evidence>
<dbReference type="Gene3D" id="1.10.150.130">
    <property type="match status" value="1"/>
</dbReference>
<evidence type="ECO:0000256" key="7">
    <source>
        <dbReference type="ARBA" id="ARBA00023195"/>
    </source>
</evidence>
<dbReference type="Pfam" id="PF00589">
    <property type="entry name" value="Phage_integrase"/>
    <property type="match status" value="1"/>
</dbReference>
<keyword evidence="3" id="KW-0808">Transferase</keyword>
<dbReference type="EMBL" id="EU100884">
    <property type="protein sequence ID" value="ABU96955.1"/>
    <property type="molecule type" value="Genomic_DNA"/>
</dbReference>
<keyword evidence="5 8" id="KW-0238">DNA-binding</keyword>
<dbReference type="Gene3D" id="1.10.443.10">
    <property type="entry name" value="Intergrase catalytic core"/>
    <property type="match status" value="1"/>
</dbReference>
<keyword evidence="4" id="KW-0378">Hydrolase</keyword>
<sequence length="327" mass="37930">MGYRFESCAAHHCLFKPILSFSSPALGVGLLGWSYREGEAMTIEQALKEFLKEKRLEGKREKTLRWYESTVRYLLKEHLHKPLDALTRNLVVEVLDKPVAPATLANYDRALRGFVNWLIGVEYLEHNPFKGRKRPKEEFYLKDVLTLDEIKALFKAAMRDPRYRYRNASILALALGSGLRAAEICRLQVADILWDEMAVRVHGKTGHGVVPVTRETLRYLRLYLDRERKATSPYLFVHRNRPLTSEVLSHWIKRQAKVAGINKKVGMHLLRHTFATNYLKSGGDPFTLQRILRHKSPAMTSRYLHFLTADLRERLEPIDLVSLARKR</sequence>
<dbReference type="GO" id="GO:0006310">
    <property type="term" value="P:DNA recombination"/>
    <property type="evidence" value="ECO:0007669"/>
    <property type="project" value="UniProtKB-KW"/>
</dbReference>
<evidence type="ECO:0000256" key="4">
    <source>
        <dbReference type="ARBA" id="ARBA00022801"/>
    </source>
</evidence>
<name>A7XXG4_BP742</name>
<dbReference type="GO" id="GO:0016787">
    <property type="term" value="F:hydrolase activity"/>
    <property type="evidence" value="ECO:0007669"/>
    <property type="project" value="UniProtKB-KW"/>
</dbReference>
<dbReference type="OrthoDB" id="10743at10239"/>
<gene>
    <name evidence="11" type="ORF">P74p5</name>
</gene>
<dbReference type="GO" id="GO:0044826">
    <property type="term" value="P:viral genome integration into host DNA"/>
    <property type="evidence" value="ECO:0007669"/>
    <property type="project" value="UniProtKB-KW"/>
</dbReference>